<dbReference type="Proteomes" id="UP000609879">
    <property type="component" value="Unassembled WGS sequence"/>
</dbReference>
<protein>
    <submittedName>
        <fullName evidence="2">Uncharacterized protein</fullName>
    </submittedName>
</protein>
<proteinExistence type="predicted"/>
<evidence type="ECO:0000313" key="3">
    <source>
        <dbReference type="Proteomes" id="UP000609879"/>
    </source>
</evidence>
<gene>
    <name evidence="2" type="ORF">Ade02nite_17550</name>
</gene>
<sequence>MSEADGRGVKKTSKTEELVIRGAIEIHAQTLGGLTAMATGPAAPITHPTATRLARQLLKDARARERAEEEAMSWDEFHDKQDKERKLGMLGC</sequence>
<evidence type="ECO:0000256" key="1">
    <source>
        <dbReference type="SAM" id="MobiDB-lite"/>
    </source>
</evidence>
<organism evidence="2 3">
    <name type="scientific">Paractinoplanes deccanensis</name>
    <dbReference type="NCBI Taxonomy" id="113561"/>
    <lineage>
        <taxon>Bacteria</taxon>
        <taxon>Bacillati</taxon>
        <taxon>Actinomycetota</taxon>
        <taxon>Actinomycetes</taxon>
        <taxon>Micromonosporales</taxon>
        <taxon>Micromonosporaceae</taxon>
        <taxon>Paractinoplanes</taxon>
    </lineage>
</organism>
<evidence type="ECO:0000313" key="2">
    <source>
        <dbReference type="EMBL" id="GID73114.1"/>
    </source>
</evidence>
<dbReference type="RefSeq" id="WP_203761038.1">
    <property type="nucleotide sequence ID" value="NZ_BAAABO010000029.1"/>
</dbReference>
<comment type="caution">
    <text evidence="2">The sequence shown here is derived from an EMBL/GenBank/DDBJ whole genome shotgun (WGS) entry which is preliminary data.</text>
</comment>
<keyword evidence="3" id="KW-1185">Reference proteome</keyword>
<feature type="region of interest" description="Disordered" evidence="1">
    <location>
        <begin position="68"/>
        <end position="92"/>
    </location>
</feature>
<reference evidence="2 3" key="1">
    <citation type="submission" date="2021-01" db="EMBL/GenBank/DDBJ databases">
        <title>Whole genome shotgun sequence of Actinoplanes deccanensis NBRC 13994.</title>
        <authorList>
            <person name="Komaki H."/>
            <person name="Tamura T."/>
        </authorList>
    </citation>
    <scope>NUCLEOTIDE SEQUENCE [LARGE SCALE GENOMIC DNA]</scope>
    <source>
        <strain evidence="2 3">NBRC 13994</strain>
    </source>
</reference>
<dbReference type="EMBL" id="BOMI01000028">
    <property type="protein sequence ID" value="GID73114.1"/>
    <property type="molecule type" value="Genomic_DNA"/>
</dbReference>
<accession>A0ABQ3XZD3</accession>
<name>A0ABQ3XZD3_9ACTN</name>